<dbReference type="SUPFAM" id="SSF47413">
    <property type="entry name" value="lambda repressor-like DNA-binding domains"/>
    <property type="match status" value="1"/>
</dbReference>
<dbReference type="InterPro" id="IPR010982">
    <property type="entry name" value="Lambda_DNA-bd_dom_sf"/>
</dbReference>
<keyword evidence="4" id="KW-1185">Reference proteome</keyword>
<dbReference type="InterPro" id="IPR050807">
    <property type="entry name" value="TransReg_Diox_bact_type"/>
</dbReference>
<dbReference type="EMBL" id="JACZEP010000001">
    <property type="protein sequence ID" value="MBE1202840.1"/>
    <property type="molecule type" value="Genomic_DNA"/>
</dbReference>
<dbReference type="Pfam" id="PF07883">
    <property type="entry name" value="Cupin_2"/>
    <property type="match status" value="1"/>
</dbReference>
<dbReference type="InterPro" id="IPR014710">
    <property type="entry name" value="RmlC-like_jellyroll"/>
</dbReference>
<dbReference type="Gene3D" id="1.10.260.40">
    <property type="entry name" value="lambda repressor-like DNA-binding domains"/>
    <property type="match status" value="1"/>
</dbReference>
<dbReference type="PANTHER" id="PTHR46797">
    <property type="entry name" value="HTH-TYPE TRANSCRIPTIONAL REGULATOR"/>
    <property type="match status" value="1"/>
</dbReference>
<dbReference type="CDD" id="cd00093">
    <property type="entry name" value="HTH_XRE"/>
    <property type="match status" value="1"/>
</dbReference>
<protein>
    <submittedName>
        <fullName evidence="3">Helix-turn-helix transcriptional regulator</fullName>
    </submittedName>
</protein>
<comment type="caution">
    <text evidence="3">The sequence shown here is derived from an EMBL/GenBank/DDBJ whole genome shotgun (WGS) entry which is preliminary data.</text>
</comment>
<proteinExistence type="predicted"/>
<dbReference type="PROSITE" id="PS50943">
    <property type="entry name" value="HTH_CROC1"/>
    <property type="match status" value="1"/>
</dbReference>
<dbReference type="Gene3D" id="2.60.120.10">
    <property type="entry name" value="Jelly Rolls"/>
    <property type="match status" value="1"/>
</dbReference>
<gene>
    <name evidence="3" type="ORF">IHE39_00905</name>
</gene>
<reference evidence="3 4" key="1">
    <citation type="submission" date="2020-09" db="EMBL/GenBank/DDBJ databases">
        <title>Draft Genome Sequence of Aminobacter carboxidus type strain DSM 1086, a soil Gram-negative carboxydobacterium.</title>
        <authorList>
            <person name="Turrini P."/>
            <person name="Tescari M."/>
            <person name="Artuso I."/>
            <person name="Lugli G.A."/>
            <person name="Frangipani E."/>
            <person name="Ventura M."/>
            <person name="Visca P."/>
        </authorList>
    </citation>
    <scope>NUCLEOTIDE SEQUENCE [LARGE SCALE GENOMIC DNA]</scope>
    <source>
        <strain evidence="3 4">DSM 1086</strain>
    </source>
</reference>
<feature type="domain" description="HTH cro/C1-type" evidence="2">
    <location>
        <begin position="20"/>
        <end position="74"/>
    </location>
</feature>
<evidence type="ECO:0000313" key="4">
    <source>
        <dbReference type="Proteomes" id="UP000598227"/>
    </source>
</evidence>
<accession>A0ABR9GGQ3</accession>
<dbReference type="InterPro" id="IPR001387">
    <property type="entry name" value="Cro/C1-type_HTH"/>
</dbReference>
<dbReference type="SUPFAM" id="SSF51182">
    <property type="entry name" value="RmlC-like cupins"/>
    <property type="match status" value="1"/>
</dbReference>
<dbReference type="SMART" id="SM00530">
    <property type="entry name" value="HTH_XRE"/>
    <property type="match status" value="1"/>
</dbReference>
<evidence type="ECO:0000256" key="1">
    <source>
        <dbReference type="ARBA" id="ARBA00023125"/>
    </source>
</evidence>
<evidence type="ECO:0000259" key="2">
    <source>
        <dbReference type="PROSITE" id="PS50943"/>
    </source>
</evidence>
<dbReference type="CDD" id="cd02209">
    <property type="entry name" value="cupin_XRE_C"/>
    <property type="match status" value="1"/>
</dbReference>
<dbReference type="InterPro" id="IPR013096">
    <property type="entry name" value="Cupin_2"/>
</dbReference>
<dbReference type="PANTHER" id="PTHR46797:SF20">
    <property type="entry name" value="BLR4304 PROTEIN"/>
    <property type="match status" value="1"/>
</dbReference>
<dbReference type="Proteomes" id="UP000598227">
    <property type="component" value="Unassembled WGS sequence"/>
</dbReference>
<dbReference type="Pfam" id="PF01381">
    <property type="entry name" value="HTH_3"/>
    <property type="match status" value="1"/>
</dbReference>
<name>A0ABR9GGQ3_9HYPH</name>
<dbReference type="InterPro" id="IPR011051">
    <property type="entry name" value="RmlC_Cupin_sf"/>
</dbReference>
<organism evidence="3 4">
    <name type="scientific">Aminobacter carboxidus</name>
    <dbReference type="NCBI Taxonomy" id="376165"/>
    <lineage>
        <taxon>Bacteria</taxon>
        <taxon>Pseudomonadati</taxon>
        <taxon>Pseudomonadota</taxon>
        <taxon>Alphaproteobacteria</taxon>
        <taxon>Hyphomicrobiales</taxon>
        <taxon>Phyllobacteriaceae</taxon>
        <taxon>Aminobacter</taxon>
    </lineage>
</organism>
<evidence type="ECO:0000313" key="3">
    <source>
        <dbReference type="EMBL" id="MBE1202840.1"/>
    </source>
</evidence>
<keyword evidence="1" id="KW-0238">DNA-binding</keyword>
<sequence>MTAVRTGDHVTHQPRLSECLRAMRQRHGLKLQEVSERTGLALSTLSKVENDLMSLTYDKILQICTGLDVPVTELLNFEPAKGAERTRRSVVSGANTLQLATRNYDYSYLCTDLINKRMVPIIARIHARTLEEFGPLVRHVGEEFAYVIDGEIEIHTDHYAPTRLGAGDGVYIDSTMGHGYVSVGAGEATILCICSAPESGLEQVLIDQA</sequence>